<dbReference type="Pfam" id="PF09356">
    <property type="entry name" value="Phage_BR0599"/>
    <property type="match status" value="1"/>
</dbReference>
<accession>A0A125SA57</accession>
<reference evidence="2" key="1">
    <citation type="submission" date="2016-06" db="EMBL/GenBank/DDBJ databases">
        <title>Complete Genome Sequence of Pseudomonas aeruginosa Phage AAT-1.</title>
        <authorList>
            <person name="Andrade-Dominguez A."/>
            <person name="Kolter R."/>
        </authorList>
    </citation>
    <scope>NUCLEOTIDE SEQUENCE [LARGE SCALE GENOMIC DNA]</scope>
</reference>
<keyword evidence="3" id="KW-1185">Reference proteome</keyword>
<proteinExistence type="predicted"/>
<name>A0A125SA57_9CAUD</name>
<gene>
    <name evidence="2" type="ORF">AAT1_02027</name>
</gene>
<dbReference type="Pfam" id="PF09931">
    <property type="entry name" value="Phage_phiJL001_Gp84_N"/>
    <property type="match status" value="1"/>
</dbReference>
<evidence type="ECO:0000313" key="2">
    <source>
        <dbReference type="EMBL" id="AME18053.1"/>
    </source>
</evidence>
<dbReference type="InterPro" id="IPR018964">
    <property type="entry name" value="Phage_phiJL001_Gp84_C"/>
</dbReference>
<evidence type="ECO:0000259" key="1">
    <source>
        <dbReference type="Pfam" id="PF09356"/>
    </source>
</evidence>
<feature type="domain" description="Bacteriophage phiJL001 Gp84 C-terminal" evidence="1">
    <location>
        <begin position="188"/>
        <end position="260"/>
    </location>
</feature>
<organism evidence="2 3">
    <name type="scientific">Pseudomonas phage AAT-1</name>
    <dbReference type="NCBI Taxonomy" id="1775248"/>
    <lineage>
        <taxon>Viruses</taxon>
        <taxon>Duplodnaviria</taxon>
        <taxon>Heunggongvirae</taxon>
        <taxon>Uroviricota</taxon>
        <taxon>Caudoviricetes</taxon>
        <taxon>Mesyanzhinovviridae</taxon>
        <taxon>Bradleyvirinae</taxon>
        <taxon>Pamexvirus</taxon>
        <taxon>Pamexvirus AAT1</taxon>
    </lineage>
</organism>
<sequence length="269" mass="29261">MTYSSYETSLEAGTPVELYEFVQGIQRWNYISGADSIVRLGQVYTPMPVTRDRIKQSSDIFKDSLKLSFPRDDAFASQFLGFAPEDVTTVTVLRGHVGDPDEQFIVYWKGRVVGAKAAGNKVDVECESVFTSIKRPGLRARFEYGCRHALYLRGCGVNRELYKLEGTVLSIAGGLTVAVAGAALQPAGYYTGGMLVAPSGASRFLVNHTGDQVTMARPLAELVGGMTVAIYPGCDHLKSTCKDKFNNLPNFGGFPYIPTRNPFDGSSIA</sequence>
<evidence type="ECO:0000313" key="3">
    <source>
        <dbReference type="Proteomes" id="UP000221376"/>
    </source>
</evidence>
<dbReference type="EMBL" id="KU204984">
    <property type="protein sequence ID" value="AME18053.1"/>
    <property type="molecule type" value="Genomic_DNA"/>
</dbReference>
<dbReference type="Proteomes" id="UP000221376">
    <property type="component" value="Segment"/>
</dbReference>
<protein>
    <submittedName>
        <fullName evidence="2">FAD/FMN-containing dehydrogenase</fullName>
    </submittedName>
</protein>